<dbReference type="GO" id="GO:0016740">
    <property type="term" value="F:transferase activity"/>
    <property type="evidence" value="ECO:0007669"/>
    <property type="project" value="UniProtKB-KW"/>
</dbReference>
<dbReference type="InterPro" id="IPR051654">
    <property type="entry name" value="Meroterpenoid_MTases"/>
</dbReference>
<dbReference type="Gene3D" id="3.40.50.150">
    <property type="entry name" value="Vaccinia Virus protein VP39"/>
    <property type="match status" value="1"/>
</dbReference>
<name>A0A2J6QCG9_9HELO</name>
<dbReference type="STRING" id="1745343.A0A2J6QCG9"/>
<keyword evidence="3" id="KW-0949">S-adenosyl-L-methionine</keyword>
<keyword evidence="2" id="KW-0808">Transferase</keyword>
<comment type="similarity">
    <text evidence="4">Belongs to the class I-like SAM-binding methyltransferase superfamily.</text>
</comment>
<gene>
    <name evidence="5" type="ORF">NA56DRAFT_687437</name>
</gene>
<dbReference type="AlphaFoldDB" id="A0A2J6QCG9"/>
<sequence>MSTLAQDVPTEQENSRLRIGSRDKNVSWYNSNLETLTAAQRDLFENYSHIPPDGVIPHILRVREKAWQFHPLPCIGQLRFIDFALSQSPLYPEILARIKSGGKLLDLGCCFAQDLRKLAHDGAPVSLLYGAELESQYLELGYELFLDRDTFKAKFIVADILESQSPLQELDGKMDIIYIGLFLHLFDLDGQRNICERIVKLLKNEKGVLVLGTQVGNTKPKDVPFGEAKKVFRHDEKSFEKLWKEVGEKTDTEWKVTASMDWGLGAGSKKRPWDDEDTRRLVFEVRRIR</sequence>
<accession>A0A2J6QCG9</accession>
<dbReference type="EMBL" id="KZ613474">
    <property type="protein sequence ID" value="PMD23928.1"/>
    <property type="molecule type" value="Genomic_DNA"/>
</dbReference>
<evidence type="ECO:0000256" key="1">
    <source>
        <dbReference type="ARBA" id="ARBA00005179"/>
    </source>
</evidence>
<dbReference type="SUPFAM" id="SSF53335">
    <property type="entry name" value="S-adenosyl-L-methionine-dependent methyltransferases"/>
    <property type="match status" value="1"/>
</dbReference>
<protein>
    <submittedName>
        <fullName evidence="5">Uncharacterized protein</fullName>
    </submittedName>
</protein>
<organism evidence="5 6">
    <name type="scientific">Hyaloscypha hepaticicola</name>
    <dbReference type="NCBI Taxonomy" id="2082293"/>
    <lineage>
        <taxon>Eukaryota</taxon>
        <taxon>Fungi</taxon>
        <taxon>Dikarya</taxon>
        <taxon>Ascomycota</taxon>
        <taxon>Pezizomycotina</taxon>
        <taxon>Leotiomycetes</taxon>
        <taxon>Helotiales</taxon>
        <taxon>Hyaloscyphaceae</taxon>
        <taxon>Hyaloscypha</taxon>
    </lineage>
</organism>
<dbReference type="OrthoDB" id="2094832at2759"/>
<evidence type="ECO:0000313" key="5">
    <source>
        <dbReference type="EMBL" id="PMD23928.1"/>
    </source>
</evidence>
<dbReference type="Proteomes" id="UP000235672">
    <property type="component" value="Unassembled WGS sequence"/>
</dbReference>
<evidence type="ECO:0000256" key="4">
    <source>
        <dbReference type="ARBA" id="ARBA00038314"/>
    </source>
</evidence>
<keyword evidence="6" id="KW-1185">Reference proteome</keyword>
<evidence type="ECO:0000256" key="3">
    <source>
        <dbReference type="ARBA" id="ARBA00022691"/>
    </source>
</evidence>
<evidence type="ECO:0000256" key="2">
    <source>
        <dbReference type="ARBA" id="ARBA00022679"/>
    </source>
</evidence>
<proteinExistence type="inferred from homology"/>
<evidence type="ECO:0000313" key="6">
    <source>
        <dbReference type="Proteomes" id="UP000235672"/>
    </source>
</evidence>
<dbReference type="InterPro" id="IPR029063">
    <property type="entry name" value="SAM-dependent_MTases_sf"/>
</dbReference>
<reference evidence="5 6" key="1">
    <citation type="submission" date="2016-05" db="EMBL/GenBank/DDBJ databases">
        <title>A degradative enzymes factory behind the ericoid mycorrhizal symbiosis.</title>
        <authorList>
            <consortium name="DOE Joint Genome Institute"/>
            <person name="Martino E."/>
            <person name="Morin E."/>
            <person name="Grelet G."/>
            <person name="Kuo A."/>
            <person name="Kohler A."/>
            <person name="Daghino S."/>
            <person name="Barry K."/>
            <person name="Choi C."/>
            <person name="Cichocki N."/>
            <person name="Clum A."/>
            <person name="Copeland A."/>
            <person name="Hainaut M."/>
            <person name="Haridas S."/>
            <person name="Labutti K."/>
            <person name="Lindquist E."/>
            <person name="Lipzen A."/>
            <person name="Khouja H.-R."/>
            <person name="Murat C."/>
            <person name="Ohm R."/>
            <person name="Olson A."/>
            <person name="Spatafora J."/>
            <person name="Veneault-Fourrey C."/>
            <person name="Henrissat B."/>
            <person name="Grigoriev I."/>
            <person name="Martin F."/>
            <person name="Perotto S."/>
        </authorList>
    </citation>
    <scope>NUCLEOTIDE SEQUENCE [LARGE SCALE GENOMIC DNA]</scope>
    <source>
        <strain evidence="5 6">UAMH 7357</strain>
    </source>
</reference>
<dbReference type="PANTHER" id="PTHR35897">
    <property type="entry name" value="METHYLTRANSFERASE AUSD"/>
    <property type="match status" value="1"/>
</dbReference>
<comment type="pathway">
    <text evidence="1">Secondary metabolite biosynthesis.</text>
</comment>
<dbReference type="PANTHER" id="PTHR35897:SF1">
    <property type="entry name" value="METHYLTRANSFERASE AUSD"/>
    <property type="match status" value="1"/>
</dbReference>